<organism evidence="2 3">
    <name type="scientific">Nocardioides mangrovi</name>
    <dbReference type="NCBI Taxonomy" id="2874580"/>
    <lineage>
        <taxon>Bacteria</taxon>
        <taxon>Bacillati</taxon>
        <taxon>Actinomycetota</taxon>
        <taxon>Actinomycetes</taxon>
        <taxon>Propionibacteriales</taxon>
        <taxon>Nocardioidaceae</taxon>
        <taxon>Nocardioides</taxon>
    </lineage>
</organism>
<feature type="transmembrane region" description="Helical" evidence="1">
    <location>
        <begin position="78"/>
        <end position="96"/>
    </location>
</feature>
<protein>
    <submittedName>
        <fullName evidence="2">Uncharacterized protein</fullName>
    </submittedName>
</protein>
<dbReference type="EMBL" id="JAIQZJ010000005">
    <property type="protein sequence ID" value="MBZ5738550.1"/>
    <property type="molecule type" value="Genomic_DNA"/>
</dbReference>
<gene>
    <name evidence="2" type="ORF">K8U61_10290</name>
</gene>
<keyword evidence="1" id="KW-1133">Transmembrane helix</keyword>
<comment type="caution">
    <text evidence="2">The sequence shown here is derived from an EMBL/GenBank/DDBJ whole genome shotgun (WGS) entry which is preliminary data.</text>
</comment>
<keyword evidence="1" id="KW-0472">Membrane</keyword>
<name>A0ABS7UC34_9ACTN</name>
<dbReference type="RefSeq" id="WP_224122923.1">
    <property type="nucleotide sequence ID" value="NZ_JAIQZJ010000005.1"/>
</dbReference>
<reference evidence="2 3" key="1">
    <citation type="submission" date="2021-09" db="EMBL/GenBank/DDBJ databases">
        <title>Whole genome sequence of Nocardioides sp. GBK3QG-3.</title>
        <authorList>
            <person name="Tuo L."/>
        </authorList>
    </citation>
    <scope>NUCLEOTIDE SEQUENCE [LARGE SCALE GENOMIC DNA]</scope>
    <source>
        <strain evidence="2 3">GBK3QG-3</strain>
    </source>
</reference>
<evidence type="ECO:0000313" key="3">
    <source>
        <dbReference type="Proteomes" id="UP000780875"/>
    </source>
</evidence>
<evidence type="ECO:0000256" key="1">
    <source>
        <dbReference type="SAM" id="Phobius"/>
    </source>
</evidence>
<evidence type="ECO:0000313" key="2">
    <source>
        <dbReference type="EMBL" id="MBZ5738550.1"/>
    </source>
</evidence>
<proteinExistence type="predicted"/>
<keyword evidence="3" id="KW-1185">Reference proteome</keyword>
<feature type="transmembrane region" description="Helical" evidence="1">
    <location>
        <begin position="52"/>
        <end position="72"/>
    </location>
</feature>
<accession>A0ABS7UC34</accession>
<keyword evidence="1" id="KW-0812">Transmembrane</keyword>
<sequence length="108" mass="10893">MRAVVAVIAVLGGLCWVGAPWVDLLAPVGAALLAVGVAAAGTRLVSKGPVWLRLVAGLGFLALVGSVVQVLRDNLDDTTVYLACGAVAVVVGGIALSRRPPSRGSHTR</sequence>
<dbReference type="Proteomes" id="UP000780875">
    <property type="component" value="Unassembled WGS sequence"/>
</dbReference>